<dbReference type="InParanoid" id="A0A0C3JK94"/>
<evidence type="ECO:0000256" key="2">
    <source>
        <dbReference type="ARBA" id="ARBA00022801"/>
    </source>
</evidence>
<dbReference type="STRING" id="870435.A0A0C3JK94"/>
<dbReference type="InterPro" id="IPR039904">
    <property type="entry name" value="TRANK1"/>
</dbReference>
<gene>
    <name evidence="6" type="ORF">M404DRAFT_31698</name>
</gene>
<protein>
    <recommendedName>
        <fullName evidence="5">UvrD-like helicase C-terminal domain-containing protein</fullName>
    </recommendedName>
</protein>
<dbReference type="Pfam" id="PF13361">
    <property type="entry name" value="UvrD_C"/>
    <property type="match status" value="1"/>
</dbReference>
<evidence type="ECO:0000256" key="4">
    <source>
        <dbReference type="ARBA" id="ARBA00022840"/>
    </source>
</evidence>
<dbReference type="Proteomes" id="UP000054217">
    <property type="component" value="Unassembled WGS sequence"/>
</dbReference>
<dbReference type="InterPro" id="IPR027417">
    <property type="entry name" value="P-loop_NTPase"/>
</dbReference>
<dbReference type="InterPro" id="IPR013986">
    <property type="entry name" value="DExx_box_DNA_helicase_dom_sf"/>
</dbReference>
<evidence type="ECO:0000313" key="6">
    <source>
        <dbReference type="EMBL" id="KIN98006.1"/>
    </source>
</evidence>
<evidence type="ECO:0000313" key="7">
    <source>
        <dbReference type="Proteomes" id="UP000054217"/>
    </source>
</evidence>
<dbReference type="EMBL" id="KN832020">
    <property type="protein sequence ID" value="KIN98006.1"/>
    <property type="molecule type" value="Genomic_DNA"/>
</dbReference>
<reference evidence="7" key="2">
    <citation type="submission" date="2015-01" db="EMBL/GenBank/DDBJ databases">
        <title>Evolutionary Origins and Diversification of the Mycorrhizal Mutualists.</title>
        <authorList>
            <consortium name="DOE Joint Genome Institute"/>
            <consortium name="Mycorrhizal Genomics Consortium"/>
            <person name="Kohler A."/>
            <person name="Kuo A."/>
            <person name="Nagy L.G."/>
            <person name="Floudas D."/>
            <person name="Copeland A."/>
            <person name="Barry K.W."/>
            <person name="Cichocki N."/>
            <person name="Veneault-Fourrey C."/>
            <person name="LaButti K."/>
            <person name="Lindquist E.A."/>
            <person name="Lipzen A."/>
            <person name="Lundell T."/>
            <person name="Morin E."/>
            <person name="Murat C."/>
            <person name="Riley R."/>
            <person name="Ohm R."/>
            <person name="Sun H."/>
            <person name="Tunlid A."/>
            <person name="Henrissat B."/>
            <person name="Grigoriev I.V."/>
            <person name="Hibbett D.S."/>
            <person name="Martin F."/>
        </authorList>
    </citation>
    <scope>NUCLEOTIDE SEQUENCE [LARGE SCALE GENOMIC DNA]</scope>
    <source>
        <strain evidence="7">Marx 270</strain>
    </source>
</reference>
<dbReference type="PANTHER" id="PTHR21529:SF4">
    <property type="entry name" value="TPR AND ANKYRIN REPEAT-CONTAINING PROTEIN 1"/>
    <property type="match status" value="1"/>
</dbReference>
<dbReference type="GO" id="GO:0005524">
    <property type="term" value="F:ATP binding"/>
    <property type="evidence" value="ECO:0007669"/>
    <property type="project" value="UniProtKB-KW"/>
</dbReference>
<evidence type="ECO:0000259" key="5">
    <source>
        <dbReference type="Pfam" id="PF13361"/>
    </source>
</evidence>
<proteinExistence type="predicted"/>
<dbReference type="GO" id="GO:0016787">
    <property type="term" value="F:hydrolase activity"/>
    <property type="evidence" value="ECO:0007669"/>
    <property type="project" value="UniProtKB-KW"/>
</dbReference>
<dbReference type="SUPFAM" id="SSF52540">
    <property type="entry name" value="P-loop containing nucleoside triphosphate hydrolases"/>
    <property type="match status" value="1"/>
</dbReference>
<feature type="domain" description="UvrD-like helicase C-terminal" evidence="5">
    <location>
        <begin position="919"/>
        <end position="997"/>
    </location>
</feature>
<sequence length="1760" mass="199606">MVLTLDLDKFSVRNLQTKEGLEDAFEHLNNALAVGHIEDVVSDLLLRPGLFVYIFSGEMSACSASGDMTNIPVVFPDSLSMRIKILHAFPTDSQIIQQSFIPPLLSTLSAFFFTLPADAFHGDESRTVGRYERYVADVWPAMAILSRIAFGTTTSRNKMKVDFKDRKTTVSAHEAPVLRKLGIDLPSDSHAAMQALGDVMNIISQILKGQFYLVLLCDPRFGNQCKGVYFGASGERDHDEMEAAVALPLAYTEVPHLEATLAVADIDQFGEWAILMASSATRDLFQLRRRDAKMAECVLKKIRQVSLRNNHKAFHGPSHGIPIYQAEVLSNLRLVYQIDCALDDDGQAERQVVKVYGIYSHKELSHIWPWLSKLLSGRGTEYRRREHAESGGTVYRPAFFPPRMEEFTTEESPIFVHEDGKNEDLSWVMSNKYVKLSKAFLNGLRAERKVELPFQLTTKEWQIVQCPTSCYVIGRSGTGKTTAMVFKMLGIQRAWEQVPRVKKPRQLFVTRFPVLAAKVEEFYTGVVESLALAGRTEDELRNIRSQARNAEQELPQMIDPLNAVSYRLGTPHKYSELSDHDFPLFITFDQLARMIAADIQADDSKGCDRLIDSKEYDRLKFILDKVVNDESSFVTYSVFRTHYWPRLCRSSLAQNFGPWLVFSEFMGVIKGSEKAFGSPNGTLDRQAYVNLSSRNYPVFAGDRDSLYNCFELYSKLKHERYGYDMADRTYAILKVLSYNPLKGQPVDYLYVDEVQDNLIIDTILLRILCRNTDGLFWAGDTAQTISAGSSFRFSELKAFIHRVEAKGGMGIPKCCAKPEQFELAINYRSHGGIVNCAQSVVKLLTDFWPHSIDVLQPECAMLGGPKPVFFAGSSNESLPYEPFFSGLNGNRELGAEQCILVRDSIIRHQIRQRYGDIAVILTLPESKGLEFDDVFLYNFFEDSPAQVSQWRIVLMADDGQETTPSRDVRETPHSVLCTELKNLYVGITRARKRLFLLDHSHKSESMREFWSKDDLIDVAPPGNISQYIGESTPEQWAASGYKLFNAGQFQEAIRCFERANLPTQLRIAQAYRLREVAMLTSQARERQKAFLSAAEAFVECAGEAHGTQKTSFYGAAAKCYGLADSVHQAAKFYINADDFAGAAKQYHKAGCFDEIAQILKRYHEKIAKSYKNELLYICVVHYSRNGLRPPTPLFSETEEELKYLEDKGLHQARIDLLASLGRFLEVAEIQLLNLGRPCDAIRTLLEHQDNQPGAMQRAVDIALDILWRECSFDTAVHDILQSKEADAYKILSCIQDIPLASLKLTDSREIRFFRTVQKSPSAKEIYQLGEEFSDQKENTMALMAFDVFYSRMPTLHSVHPSEFDNFLRRFERYIRLLASIVSGDIPLRATDPQVRKVFGIVPSSDHHYSITTGSFLHRKFTQNRHLSADIDLLLNARLKERLRQKVVEENNISCIARAFSPPCPFSLLHDCRCYTTRCNHQHLRRTSLNAALYNMKVNLHLQQILILDLMFTVVGRYKDWYSSMMAGLHRLYAAIYCPIYVAGSVADLDWNLVRNAAECISAARTWIQKAIEYLVTTDDPTKEGDYLMNIIRVTCLHKVLGGDFQLQEYVSRSECCPIFYGTEDEAEVGDDDVSADVVTSLINLDPILGVSALRFLLQNGAGMDLSVVCNFVEEICSMFVLSLRPSHSSPLHGLLVPRRWVMDPNKPDTSRYIMQRFLYQVQRLMDLLRFGRAHTKFDLPPDEASFVDIILVQLCASQSV</sequence>
<dbReference type="GO" id="GO:0004386">
    <property type="term" value="F:helicase activity"/>
    <property type="evidence" value="ECO:0007669"/>
    <property type="project" value="UniProtKB-KW"/>
</dbReference>
<dbReference type="OrthoDB" id="3156807at2759"/>
<keyword evidence="3" id="KW-0347">Helicase</keyword>
<dbReference type="InterPro" id="IPR014017">
    <property type="entry name" value="DNA_helicase_UvrD-like_C"/>
</dbReference>
<keyword evidence="1" id="KW-0547">Nucleotide-binding</keyword>
<organism evidence="6 7">
    <name type="scientific">Pisolithus tinctorius Marx 270</name>
    <dbReference type="NCBI Taxonomy" id="870435"/>
    <lineage>
        <taxon>Eukaryota</taxon>
        <taxon>Fungi</taxon>
        <taxon>Dikarya</taxon>
        <taxon>Basidiomycota</taxon>
        <taxon>Agaricomycotina</taxon>
        <taxon>Agaricomycetes</taxon>
        <taxon>Agaricomycetidae</taxon>
        <taxon>Boletales</taxon>
        <taxon>Sclerodermatineae</taxon>
        <taxon>Pisolithaceae</taxon>
        <taxon>Pisolithus</taxon>
    </lineage>
</organism>
<reference evidence="6 7" key="1">
    <citation type="submission" date="2014-04" db="EMBL/GenBank/DDBJ databases">
        <authorList>
            <consortium name="DOE Joint Genome Institute"/>
            <person name="Kuo A."/>
            <person name="Kohler A."/>
            <person name="Costa M.D."/>
            <person name="Nagy L.G."/>
            <person name="Floudas D."/>
            <person name="Copeland A."/>
            <person name="Barry K.W."/>
            <person name="Cichocki N."/>
            <person name="Veneault-Fourrey C."/>
            <person name="LaButti K."/>
            <person name="Lindquist E.A."/>
            <person name="Lipzen A."/>
            <person name="Lundell T."/>
            <person name="Morin E."/>
            <person name="Murat C."/>
            <person name="Sun H."/>
            <person name="Tunlid A."/>
            <person name="Henrissat B."/>
            <person name="Grigoriev I.V."/>
            <person name="Hibbett D.S."/>
            <person name="Martin F."/>
            <person name="Nordberg H.P."/>
            <person name="Cantor M.N."/>
            <person name="Hua S.X."/>
        </authorList>
    </citation>
    <scope>NUCLEOTIDE SEQUENCE [LARGE SCALE GENOMIC DNA]</scope>
    <source>
        <strain evidence="6 7">Marx 270</strain>
    </source>
</reference>
<evidence type="ECO:0000256" key="3">
    <source>
        <dbReference type="ARBA" id="ARBA00022806"/>
    </source>
</evidence>
<dbReference type="PANTHER" id="PTHR21529">
    <property type="entry name" value="MAMMARY TURMOR VIRUS RECEPTOR HOMOLOG 1, 2 MTVR1, 2"/>
    <property type="match status" value="1"/>
</dbReference>
<keyword evidence="7" id="KW-1185">Reference proteome</keyword>
<name>A0A0C3JK94_PISTI</name>
<dbReference type="HOGENOM" id="CLU_001378_0_0_1"/>
<accession>A0A0C3JK94</accession>
<evidence type="ECO:0000256" key="1">
    <source>
        <dbReference type="ARBA" id="ARBA00022741"/>
    </source>
</evidence>
<dbReference type="Gene3D" id="1.10.10.160">
    <property type="match status" value="1"/>
</dbReference>
<dbReference type="Gene3D" id="3.40.50.300">
    <property type="entry name" value="P-loop containing nucleotide triphosphate hydrolases"/>
    <property type="match status" value="2"/>
</dbReference>
<keyword evidence="4" id="KW-0067">ATP-binding</keyword>
<keyword evidence="2" id="KW-0378">Hydrolase</keyword>